<dbReference type="PANTHER" id="PTHR43591">
    <property type="entry name" value="METHYLTRANSFERASE"/>
    <property type="match status" value="1"/>
</dbReference>
<dbReference type="PANTHER" id="PTHR43591:SF108">
    <property type="entry name" value="S-ADENOSYL-L-METHIONINE-DEPENDENT METHYLTRANSFERASE"/>
    <property type="match status" value="1"/>
</dbReference>
<keyword evidence="2" id="KW-0489">Methyltransferase</keyword>
<organism evidence="2 3">
    <name type="scientific">Rhizodiscina lignyota</name>
    <dbReference type="NCBI Taxonomy" id="1504668"/>
    <lineage>
        <taxon>Eukaryota</taxon>
        <taxon>Fungi</taxon>
        <taxon>Dikarya</taxon>
        <taxon>Ascomycota</taxon>
        <taxon>Pezizomycotina</taxon>
        <taxon>Dothideomycetes</taxon>
        <taxon>Pleosporomycetidae</taxon>
        <taxon>Aulographales</taxon>
        <taxon>Rhizodiscinaceae</taxon>
        <taxon>Rhizodiscina</taxon>
    </lineage>
</organism>
<feature type="domain" description="Methyltransferase type 12" evidence="1">
    <location>
        <begin position="60"/>
        <end position="163"/>
    </location>
</feature>
<dbReference type="OrthoDB" id="3647at2759"/>
<dbReference type="GO" id="GO:0032259">
    <property type="term" value="P:methylation"/>
    <property type="evidence" value="ECO:0007669"/>
    <property type="project" value="UniProtKB-KW"/>
</dbReference>
<protein>
    <submittedName>
        <fullName evidence="2">S-adenosyl-L-methionine-dependent methyltransferase</fullName>
    </submittedName>
</protein>
<gene>
    <name evidence="2" type="ORF">NA57DRAFT_76918</name>
</gene>
<accession>A0A9P4IF08</accession>
<comment type="caution">
    <text evidence="2">The sequence shown here is derived from an EMBL/GenBank/DDBJ whole genome shotgun (WGS) entry which is preliminary data.</text>
</comment>
<dbReference type="AlphaFoldDB" id="A0A9P4IF08"/>
<reference evidence="2" key="1">
    <citation type="journal article" date="2020" name="Stud. Mycol.">
        <title>101 Dothideomycetes genomes: a test case for predicting lifestyles and emergence of pathogens.</title>
        <authorList>
            <person name="Haridas S."/>
            <person name="Albert R."/>
            <person name="Binder M."/>
            <person name="Bloem J."/>
            <person name="Labutti K."/>
            <person name="Salamov A."/>
            <person name="Andreopoulos B."/>
            <person name="Baker S."/>
            <person name="Barry K."/>
            <person name="Bills G."/>
            <person name="Bluhm B."/>
            <person name="Cannon C."/>
            <person name="Castanera R."/>
            <person name="Culley D."/>
            <person name="Daum C."/>
            <person name="Ezra D."/>
            <person name="Gonzalez J."/>
            <person name="Henrissat B."/>
            <person name="Kuo A."/>
            <person name="Liang C."/>
            <person name="Lipzen A."/>
            <person name="Lutzoni F."/>
            <person name="Magnuson J."/>
            <person name="Mondo S."/>
            <person name="Nolan M."/>
            <person name="Ohm R."/>
            <person name="Pangilinan J."/>
            <person name="Park H.-J."/>
            <person name="Ramirez L."/>
            <person name="Alfaro M."/>
            <person name="Sun H."/>
            <person name="Tritt A."/>
            <person name="Yoshinaga Y."/>
            <person name="Zwiers L.-H."/>
            <person name="Turgeon B."/>
            <person name="Goodwin S."/>
            <person name="Spatafora J."/>
            <person name="Crous P."/>
            <person name="Grigoriev I."/>
        </authorList>
    </citation>
    <scope>NUCLEOTIDE SEQUENCE</scope>
    <source>
        <strain evidence="2">CBS 133067</strain>
    </source>
</reference>
<name>A0A9P4IF08_9PEZI</name>
<dbReference type="Gene3D" id="3.40.50.150">
    <property type="entry name" value="Vaccinia Virus protein VP39"/>
    <property type="match status" value="1"/>
</dbReference>
<evidence type="ECO:0000313" key="2">
    <source>
        <dbReference type="EMBL" id="KAF2098123.1"/>
    </source>
</evidence>
<evidence type="ECO:0000259" key="1">
    <source>
        <dbReference type="Pfam" id="PF08242"/>
    </source>
</evidence>
<dbReference type="Proteomes" id="UP000799772">
    <property type="component" value="Unassembled WGS sequence"/>
</dbReference>
<dbReference type="InterPro" id="IPR013217">
    <property type="entry name" value="Methyltransf_12"/>
</dbReference>
<dbReference type="EMBL" id="ML978127">
    <property type="protein sequence ID" value="KAF2098123.1"/>
    <property type="molecule type" value="Genomic_DNA"/>
</dbReference>
<dbReference type="SUPFAM" id="SSF53335">
    <property type="entry name" value="S-adenosyl-L-methionine-dependent methyltransferases"/>
    <property type="match status" value="1"/>
</dbReference>
<keyword evidence="3" id="KW-1185">Reference proteome</keyword>
<keyword evidence="2" id="KW-0808">Transferase</keyword>
<dbReference type="Pfam" id="PF08242">
    <property type="entry name" value="Methyltransf_12"/>
    <property type="match status" value="1"/>
</dbReference>
<sequence length="242" mass="27291">MSFEQLNREYFDKMANSYNAKPWQKKMSAYLTDELRKSVDWVGADFFTTNDPKAKEVRFLDYACGTGMVSRALGPYVTTTRGIDISEKMVETFNSLASKASLPPAQIHAVVGNLLSEPPNKSISGPEFYDFDIAAIGLGFHHMQERVLMLKRIADRLKTGGVLLILDFLIGETEGKKAFDDWPEDSRKAVATAGFTEEQMKEVYEEAGFTDFRLKVFEEKIVMEHGGVEKSRICFLAKGTKR</sequence>
<dbReference type="GO" id="GO:0008168">
    <property type="term" value="F:methyltransferase activity"/>
    <property type="evidence" value="ECO:0007669"/>
    <property type="project" value="UniProtKB-KW"/>
</dbReference>
<dbReference type="InterPro" id="IPR029063">
    <property type="entry name" value="SAM-dependent_MTases_sf"/>
</dbReference>
<dbReference type="CDD" id="cd02440">
    <property type="entry name" value="AdoMet_MTases"/>
    <property type="match status" value="1"/>
</dbReference>
<evidence type="ECO:0000313" key="3">
    <source>
        <dbReference type="Proteomes" id="UP000799772"/>
    </source>
</evidence>
<proteinExistence type="predicted"/>